<dbReference type="GO" id="GO:0043124">
    <property type="term" value="P:negative regulation of canonical NF-kappaB signal transduction"/>
    <property type="evidence" value="ECO:0007669"/>
    <property type="project" value="InterPro"/>
</dbReference>
<sequence>MKRHHGIAVLRNKERTDEQEPGNYQSQSATEKEMDAGVGGGDLVLTSFQSQLFSPEPICKRSNLPEKPHGDYSSLWGLQLFSQEQFCFNMNHGEQLIAFTRAREESDLWRDGHIQKKPRSSCTTIQVEENSSGEAVRNFYENLALTSSSKSASPRKPRVVRVLRRPAQVSPCTPSCPEQTDTRKGNQLLKAAQDGNMKSLQKLVEKEGCDVNYKDGFYWTAIMCAAYAGREEAVRYLLRHEAAWVGVCESQGRDAMDLAEEAGHGEVVSILRESKRPQVKNESSSLPAESKYCEVCQAQYSEDTVALHERSTAHLFNRRDPLPSTRYCIPENNVGFQLMVKGGWDKETGLGPNGAGRKFPIKTVLKRDQKGLGFCSNLKPKVTHFRPNDRCAVEEPVKRQSRKERAATVGKREARRREAKAAAWERNLRSWVSIFVRCLPGSMALRYQRRLWRYVERGRRHKLRRLLRHHRELLDLGETKGHKNHTPLHRCCAHLDHKAALLLLKYGADPSLPDHRGDTALHLAARRVTRGGDRVYEDLFVPLRIHCPSAMSIKNRAGKTPGDLLNTTAEEKWCPEETIEENEADCEAEREWRCKLLNECEDEFQETPWQHEEDFSVGPNSETFEEWADRIHREYRQKRRQEEERHHRRPRKEAPKSSIQLQRFLEQEHLEYLKRAQAKEEEVQAAKRRRYEEGCSRVFSSDSSPCPLCYKDIPWPSLSGTPEEMAAAALRGVDPTDKGAYRRFLRRQQALWHPDKFAQRCGTRLAEQDHRKTE</sequence>
<dbReference type="Pfam" id="PF00023">
    <property type="entry name" value="Ank"/>
    <property type="match status" value="1"/>
</dbReference>
<evidence type="ECO:0000256" key="9">
    <source>
        <dbReference type="PROSITE-ProRule" id="PRU00023"/>
    </source>
</evidence>
<dbReference type="Proteomes" id="UP000018936">
    <property type="component" value="Unassembled WGS sequence"/>
</dbReference>
<reference evidence="13 14" key="1">
    <citation type="journal article" date="2013" name="Proc. Natl. Acad. Sci. U.S.A.">
        <title>The king cobra genome reveals dynamic gene evolution and adaptation in the snake venom system.</title>
        <authorList>
            <person name="Vonk F.J."/>
            <person name="Casewell N.R."/>
            <person name="Henkel C.V."/>
            <person name="Heimberg A.M."/>
            <person name="Jansen H.J."/>
            <person name="McCleary R.J."/>
            <person name="Kerkkamp H.M."/>
            <person name="Vos R.A."/>
            <person name="Guerreiro I."/>
            <person name="Calvete J.J."/>
            <person name="Wuster W."/>
            <person name="Woods A.E."/>
            <person name="Logan J.M."/>
            <person name="Harrison R.A."/>
            <person name="Castoe T.A."/>
            <person name="de Koning A.P."/>
            <person name="Pollock D.D."/>
            <person name="Yandell M."/>
            <person name="Calderon D."/>
            <person name="Renjifo C."/>
            <person name="Currier R.B."/>
            <person name="Salgado D."/>
            <person name="Pla D."/>
            <person name="Sanz L."/>
            <person name="Hyder A.S."/>
            <person name="Ribeiro J.M."/>
            <person name="Arntzen J.W."/>
            <person name="van den Thillart G.E."/>
            <person name="Boetzer M."/>
            <person name="Pirovano W."/>
            <person name="Dirks R.P."/>
            <person name="Spaink H.P."/>
            <person name="Duboule D."/>
            <person name="McGlinn E."/>
            <person name="Kini R.M."/>
            <person name="Richardson M.K."/>
        </authorList>
    </citation>
    <scope>NUCLEOTIDE SEQUENCE</scope>
    <source>
        <tissue evidence="13">Blood</tissue>
    </source>
</reference>
<proteinExistence type="predicted"/>
<feature type="region of interest" description="Disordered" evidence="11">
    <location>
        <begin position="1"/>
        <end position="37"/>
    </location>
</feature>
<evidence type="ECO:0000256" key="10">
    <source>
        <dbReference type="SAM" id="Coils"/>
    </source>
</evidence>
<evidence type="ECO:0000256" key="11">
    <source>
        <dbReference type="SAM" id="MobiDB-lite"/>
    </source>
</evidence>
<evidence type="ECO:0000256" key="8">
    <source>
        <dbReference type="ARBA" id="ARBA00030802"/>
    </source>
</evidence>
<dbReference type="InterPro" id="IPR000467">
    <property type="entry name" value="G_patch_dom"/>
</dbReference>
<evidence type="ECO:0000256" key="7">
    <source>
        <dbReference type="ARBA" id="ARBA00030621"/>
    </source>
</evidence>
<gene>
    <name evidence="13" type="primary">Gpank1</name>
    <name evidence="13" type="ORF">L345_14095</name>
</gene>
<feature type="domain" description="G-patch" evidence="12">
    <location>
        <begin position="331"/>
        <end position="377"/>
    </location>
</feature>
<dbReference type="SUPFAM" id="SSF48403">
    <property type="entry name" value="Ankyrin repeat"/>
    <property type="match status" value="2"/>
</dbReference>
<comment type="subcellular location">
    <subcellularLocation>
        <location evidence="1">Nucleus</location>
    </subcellularLocation>
</comment>
<feature type="coiled-coil region" evidence="10">
    <location>
        <begin position="662"/>
        <end position="689"/>
    </location>
</feature>
<dbReference type="InterPro" id="IPR036770">
    <property type="entry name" value="Ankyrin_rpt-contain_sf"/>
</dbReference>
<dbReference type="PROSITE" id="PS50174">
    <property type="entry name" value="G_PATCH"/>
    <property type="match status" value="1"/>
</dbReference>
<keyword evidence="6" id="KW-0539">Nucleus</keyword>
<keyword evidence="14" id="KW-1185">Reference proteome</keyword>
<dbReference type="PANTHER" id="PTHR15263">
    <property type="entry name" value="I-KAPPA-B-LIKE PROTEIN IKBL"/>
    <property type="match status" value="1"/>
</dbReference>
<evidence type="ECO:0000256" key="5">
    <source>
        <dbReference type="ARBA" id="ARBA00023043"/>
    </source>
</evidence>
<dbReference type="InterPro" id="IPR002110">
    <property type="entry name" value="Ankyrin_rpt"/>
</dbReference>
<evidence type="ECO:0000256" key="1">
    <source>
        <dbReference type="ARBA" id="ARBA00004123"/>
    </source>
</evidence>
<dbReference type="Pfam" id="PF12796">
    <property type="entry name" value="Ank_2"/>
    <property type="match status" value="1"/>
</dbReference>
<dbReference type="PROSITE" id="PS50088">
    <property type="entry name" value="ANK_REPEAT"/>
    <property type="match status" value="1"/>
</dbReference>
<dbReference type="SMART" id="SM00443">
    <property type="entry name" value="G_patch"/>
    <property type="match status" value="1"/>
</dbReference>
<comment type="caution">
    <text evidence="13">The sequence shown here is derived from an EMBL/GenBank/DDBJ whole genome shotgun (WGS) entry which is preliminary data.</text>
</comment>
<name>V8ND12_OPHHA</name>
<dbReference type="Pfam" id="PF01585">
    <property type="entry name" value="G-patch"/>
    <property type="match status" value="1"/>
</dbReference>
<keyword evidence="5 9" id="KW-0040">ANK repeat</keyword>
<feature type="non-terminal residue" evidence="13">
    <location>
        <position position="1"/>
    </location>
</feature>
<evidence type="ECO:0000256" key="3">
    <source>
        <dbReference type="ARBA" id="ARBA00022553"/>
    </source>
</evidence>
<dbReference type="GO" id="GO:0003676">
    <property type="term" value="F:nucleic acid binding"/>
    <property type="evidence" value="ECO:0007669"/>
    <property type="project" value="InterPro"/>
</dbReference>
<keyword evidence="10" id="KW-0175">Coiled coil</keyword>
<dbReference type="PANTHER" id="PTHR15263:SF1">
    <property type="entry name" value="NF-KAPPA-B INHIBITOR-LIKE PROTEIN 1"/>
    <property type="match status" value="1"/>
</dbReference>
<dbReference type="GO" id="GO:0034122">
    <property type="term" value="P:negative regulation of toll-like receptor signaling pathway"/>
    <property type="evidence" value="ECO:0007669"/>
    <property type="project" value="TreeGrafter"/>
</dbReference>
<keyword evidence="3" id="KW-0597">Phosphoprotein</keyword>
<dbReference type="SMART" id="SM00248">
    <property type="entry name" value="ANK"/>
    <property type="match status" value="5"/>
</dbReference>
<organism evidence="13 14">
    <name type="scientific">Ophiophagus hannah</name>
    <name type="common">King cobra</name>
    <name type="synonym">Naja hannah</name>
    <dbReference type="NCBI Taxonomy" id="8665"/>
    <lineage>
        <taxon>Eukaryota</taxon>
        <taxon>Metazoa</taxon>
        <taxon>Chordata</taxon>
        <taxon>Craniata</taxon>
        <taxon>Vertebrata</taxon>
        <taxon>Euteleostomi</taxon>
        <taxon>Lepidosauria</taxon>
        <taxon>Squamata</taxon>
        <taxon>Bifurcata</taxon>
        <taxon>Unidentata</taxon>
        <taxon>Episquamata</taxon>
        <taxon>Toxicofera</taxon>
        <taxon>Serpentes</taxon>
        <taxon>Colubroidea</taxon>
        <taxon>Elapidae</taxon>
        <taxon>Elapinae</taxon>
        <taxon>Ophiophagus</taxon>
    </lineage>
</organism>
<feature type="repeat" description="ANK" evidence="9">
    <location>
        <begin position="483"/>
        <end position="515"/>
    </location>
</feature>
<dbReference type="Gene3D" id="1.25.40.20">
    <property type="entry name" value="Ankyrin repeat-containing domain"/>
    <property type="match status" value="2"/>
</dbReference>
<protein>
    <recommendedName>
        <fullName evidence="2">NF-kappa-B inhibitor-like protein 1</fullName>
    </recommendedName>
    <alternativeName>
        <fullName evidence="7">Inhibitor of kappa B-like protein</fullName>
    </alternativeName>
    <alternativeName>
        <fullName evidence="8">Nuclear factor of kappa light polypeptide gene enhancer in B-cells inhibitor-like 1</fullName>
    </alternativeName>
</protein>
<feature type="region of interest" description="Disordered" evidence="11">
    <location>
        <begin position="638"/>
        <end position="659"/>
    </location>
</feature>
<evidence type="ECO:0000313" key="13">
    <source>
        <dbReference type="EMBL" id="ETE60164.1"/>
    </source>
</evidence>
<accession>V8ND12</accession>
<dbReference type="GO" id="GO:0005634">
    <property type="term" value="C:nucleus"/>
    <property type="evidence" value="ECO:0007669"/>
    <property type="project" value="UniProtKB-SubCell"/>
</dbReference>
<keyword evidence="4" id="KW-0677">Repeat</keyword>
<evidence type="ECO:0000256" key="6">
    <source>
        <dbReference type="ARBA" id="ARBA00023242"/>
    </source>
</evidence>
<dbReference type="InterPro" id="IPR038753">
    <property type="entry name" value="NFKBIL1"/>
</dbReference>
<evidence type="ECO:0000256" key="2">
    <source>
        <dbReference type="ARBA" id="ARBA00014259"/>
    </source>
</evidence>
<evidence type="ECO:0000313" key="14">
    <source>
        <dbReference type="Proteomes" id="UP000018936"/>
    </source>
</evidence>
<dbReference type="EMBL" id="AZIM01004898">
    <property type="protein sequence ID" value="ETE60164.1"/>
    <property type="molecule type" value="Genomic_DNA"/>
</dbReference>
<dbReference type="OrthoDB" id="4735278at2759"/>
<dbReference type="AlphaFoldDB" id="V8ND12"/>
<feature type="region of interest" description="Disordered" evidence="11">
    <location>
        <begin position="394"/>
        <end position="413"/>
    </location>
</feature>
<evidence type="ECO:0000256" key="4">
    <source>
        <dbReference type="ARBA" id="ARBA00022737"/>
    </source>
</evidence>
<evidence type="ECO:0000259" key="12">
    <source>
        <dbReference type="PROSITE" id="PS50174"/>
    </source>
</evidence>